<dbReference type="RefSeq" id="XP_022665604.1">
    <property type="nucleotide sequence ID" value="XM_022809869.1"/>
</dbReference>
<dbReference type="RefSeq" id="XP_022665605.1">
    <property type="nucleotide sequence ID" value="XM_022809870.1"/>
</dbReference>
<dbReference type="RefSeq" id="XP_022665603.1">
    <property type="nucleotide sequence ID" value="XM_022809868.1"/>
</dbReference>
<accession>A0A7M7KG32</accession>
<protein>
    <submittedName>
        <fullName evidence="2">Uncharacterized protein</fullName>
    </submittedName>
</protein>
<proteinExistence type="predicted"/>
<feature type="region of interest" description="Disordered" evidence="1">
    <location>
        <begin position="1"/>
        <end position="157"/>
    </location>
</feature>
<dbReference type="PANTHER" id="PTHR10773">
    <property type="entry name" value="DNA-DIRECTED RNA POLYMERASES I, II, AND III SUBUNIT RPABC2"/>
    <property type="match status" value="1"/>
</dbReference>
<dbReference type="EnsemblMetazoa" id="XM_022809868">
    <property type="protein sequence ID" value="XP_022665603"/>
    <property type="gene ID" value="LOC111252284"/>
</dbReference>
<dbReference type="OrthoDB" id="7462948at2759"/>
<reference evidence="2" key="1">
    <citation type="submission" date="2021-01" db="UniProtKB">
        <authorList>
            <consortium name="EnsemblMetazoa"/>
        </authorList>
    </citation>
    <scope>IDENTIFICATION</scope>
</reference>
<dbReference type="OMA" id="AWIRTIA"/>
<feature type="compositionally biased region" description="Polar residues" evidence="1">
    <location>
        <begin position="114"/>
        <end position="124"/>
    </location>
</feature>
<feature type="compositionally biased region" description="Polar residues" evidence="1">
    <location>
        <begin position="33"/>
        <end position="60"/>
    </location>
</feature>
<feature type="compositionally biased region" description="Basic and acidic residues" evidence="1">
    <location>
        <begin position="127"/>
        <end position="157"/>
    </location>
</feature>
<evidence type="ECO:0000256" key="1">
    <source>
        <dbReference type="SAM" id="MobiDB-lite"/>
    </source>
</evidence>
<dbReference type="InParanoid" id="A0A7M7KG32"/>
<dbReference type="AlphaFoldDB" id="A0A7M7KG32"/>
<evidence type="ECO:0000313" key="3">
    <source>
        <dbReference type="Proteomes" id="UP000594260"/>
    </source>
</evidence>
<feature type="compositionally biased region" description="Low complexity" evidence="1">
    <location>
        <begin position="15"/>
        <end position="27"/>
    </location>
</feature>
<keyword evidence="3" id="KW-1185">Reference proteome</keyword>
<dbReference type="GeneID" id="111252284"/>
<dbReference type="Proteomes" id="UP000594260">
    <property type="component" value="Unplaced"/>
</dbReference>
<dbReference type="PANTHER" id="PTHR10773:SF19">
    <property type="match status" value="1"/>
</dbReference>
<sequence length="392" mass="43367">MTESTQAPEVGTPMDTNNSNNNDTENSAGAEKNTGTSPTAAGASQVTTNDTGVTKDGTNSKTDDKGIKDSKQDTDAKCDEPEVKRKDKFDTKTGDQARGKDGDDKSLDEKENGTEPSSVTGSNESTEDNKTGGDEKDAGVGDNVEKMDVDQKEEPVATEKKRLIRESPCGNDCSNGCNGKFTEDQRIRVYDIYWALASGSEEQQKWMERHCIDKAIPKVSSKSMASTRNRTFVYLYFLPQPDDNMQKIRVCKKFLAATLGITERILSGFVYRFVGSAGLDLDDGEWSPAAGYEGCSREQIFLLREFIQGLPALPVHYCRNEQCTRKLYELPASIPDVSTLYGMYSSAEESLQREPVEESVFRAVLHQDYNLGFSSNARGDVCNVREYRKAKK</sequence>
<feature type="compositionally biased region" description="Basic and acidic residues" evidence="1">
    <location>
        <begin position="61"/>
        <end position="113"/>
    </location>
</feature>
<dbReference type="KEGG" id="vde:111252284"/>
<organism evidence="2 3">
    <name type="scientific">Varroa destructor</name>
    <name type="common">Honeybee mite</name>
    <dbReference type="NCBI Taxonomy" id="109461"/>
    <lineage>
        <taxon>Eukaryota</taxon>
        <taxon>Metazoa</taxon>
        <taxon>Ecdysozoa</taxon>
        <taxon>Arthropoda</taxon>
        <taxon>Chelicerata</taxon>
        <taxon>Arachnida</taxon>
        <taxon>Acari</taxon>
        <taxon>Parasitiformes</taxon>
        <taxon>Mesostigmata</taxon>
        <taxon>Gamasina</taxon>
        <taxon>Dermanyssoidea</taxon>
        <taxon>Varroidae</taxon>
        <taxon>Varroa</taxon>
    </lineage>
</organism>
<dbReference type="EnsemblMetazoa" id="XM_022809869">
    <property type="protein sequence ID" value="XP_022665604"/>
    <property type="gene ID" value="LOC111252284"/>
</dbReference>
<evidence type="ECO:0000313" key="2">
    <source>
        <dbReference type="EnsemblMetazoa" id="XP_022665604"/>
    </source>
</evidence>
<name>A0A7M7KG32_VARDE</name>
<dbReference type="EnsemblMetazoa" id="XM_022809870">
    <property type="protein sequence ID" value="XP_022665605"/>
    <property type="gene ID" value="LOC111252284"/>
</dbReference>